<comment type="caution">
    <text evidence="5">The sequence shown here is derived from an EMBL/GenBank/DDBJ whole genome shotgun (WGS) entry which is preliminary data.</text>
</comment>
<dbReference type="PANTHER" id="PTHR46796:SF13">
    <property type="entry name" value="HTH-TYPE TRANSCRIPTIONAL ACTIVATOR RHAS"/>
    <property type="match status" value="1"/>
</dbReference>
<dbReference type="InterPro" id="IPR018060">
    <property type="entry name" value="HTH_AraC"/>
</dbReference>
<protein>
    <submittedName>
        <fullName evidence="5">Helix-turn-helix domain-containing protein</fullName>
    </submittedName>
</protein>
<feature type="domain" description="HTH araC/xylS-type" evidence="4">
    <location>
        <begin position="130"/>
        <end position="228"/>
    </location>
</feature>
<evidence type="ECO:0000256" key="1">
    <source>
        <dbReference type="ARBA" id="ARBA00023015"/>
    </source>
</evidence>
<dbReference type="PANTHER" id="PTHR46796">
    <property type="entry name" value="HTH-TYPE TRANSCRIPTIONAL ACTIVATOR RHAS-RELATED"/>
    <property type="match status" value="1"/>
</dbReference>
<dbReference type="InterPro" id="IPR050204">
    <property type="entry name" value="AraC_XylS_family_regulators"/>
</dbReference>
<evidence type="ECO:0000259" key="4">
    <source>
        <dbReference type="PROSITE" id="PS01124"/>
    </source>
</evidence>
<dbReference type="SUPFAM" id="SSF46689">
    <property type="entry name" value="Homeodomain-like"/>
    <property type="match status" value="1"/>
</dbReference>
<evidence type="ECO:0000313" key="6">
    <source>
        <dbReference type="Proteomes" id="UP001595818"/>
    </source>
</evidence>
<dbReference type="EMBL" id="JBHSJJ010000002">
    <property type="protein sequence ID" value="MFC4870753.1"/>
    <property type="molecule type" value="Genomic_DNA"/>
</dbReference>
<keyword evidence="3" id="KW-0804">Transcription</keyword>
<sequence length="238" mass="27628">MHYSGAGHFTCLVFNYADPYWAFMQEDQKEQVSLAFASGQFTGNYHLELSGQIGMIGMALKASSLYNFFGLNMVSMVNKRLALDGLLGEAGNKIHQEIKSATSTEARIKILEDFLLTHSEAAKRNLSLIDEAIDFIDHKNGMLTIDEVLSRFKFSRRYLEKKFREKVGISPKLYARIKRFGYLSNRVVHNQEVDWQDIVFENGFHDQSHLVKDYKAFNQMNPSEYYQKHRELIRFMDK</sequence>
<keyword evidence="1" id="KW-0805">Transcription regulation</keyword>
<dbReference type="PROSITE" id="PS01124">
    <property type="entry name" value="HTH_ARAC_FAMILY_2"/>
    <property type="match status" value="1"/>
</dbReference>
<dbReference type="Pfam" id="PF12833">
    <property type="entry name" value="HTH_18"/>
    <property type="match status" value="1"/>
</dbReference>
<evidence type="ECO:0000256" key="3">
    <source>
        <dbReference type="ARBA" id="ARBA00023163"/>
    </source>
</evidence>
<organism evidence="5 6">
    <name type="scientific">Negadavirga shengliensis</name>
    <dbReference type="NCBI Taxonomy" id="1389218"/>
    <lineage>
        <taxon>Bacteria</taxon>
        <taxon>Pseudomonadati</taxon>
        <taxon>Bacteroidota</taxon>
        <taxon>Cytophagia</taxon>
        <taxon>Cytophagales</taxon>
        <taxon>Cyclobacteriaceae</taxon>
        <taxon>Negadavirga</taxon>
    </lineage>
</organism>
<gene>
    <name evidence="5" type="ORF">ACFPFU_03580</name>
</gene>
<dbReference type="InterPro" id="IPR009057">
    <property type="entry name" value="Homeodomain-like_sf"/>
</dbReference>
<accession>A0ABV9SWM7</accession>
<dbReference type="Pfam" id="PF20240">
    <property type="entry name" value="DUF6597"/>
    <property type="match status" value="1"/>
</dbReference>
<dbReference type="SMART" id="SM00342">
    <property type="entry name" value="HTH_ARAC"/>
    <property type="match status" value="1"/>
</dbReference>
<name>A0ABV9SWM7_9BACT</name>
<dbReference type="InterPro" id="IPR046532">
    <property type="entry name" value="DUF6597"/>
</dbReference>
<keyword evidence="6" id="KW-1185">Reference proteome</keyword>
<dbReference type="Gene3D" id="1.10.10.60">
    <property type="entry name" value="Homeodomain-like"/>
    <property type="match status" value="1"/>
</dbReference>
<proteinExistence type="predicted"/>
<dbReference type="Proteomes" id="UP001595818">
    <property type="component" value="Unassembled WGS sequence"/>
</dbReference>
<keyword evidence="2" id="KW-0238">DNA-binding</keyword>
<reference evidence="6" key="1">
    <citation type="journal article" date="2019" name="Int. J. Syst. Evol. Microbiol.">
        <title>The Global Catalogue of Microorganisms (GCM) 10K type strain sequencing project: providing services to taxonomists for standard genome sequencing and annotation.</title>
        <authorList>
            <consortium name="The Broad Institute Genomics Platform"/>
            <consortium name="The Broad Institute Genome Sequencing Center for Infectious Disease"/>
            <person name="Wu L."/>
            <person name="Ma J."/>
        </authorList>
    </citation>
    <scope>NUCLEOTIDE SEQUENCE [LARGE SCALE GENOMIC DNA]</scope>
    <source>
        <strain evidence="6">CGMCC 4.7466</strain>
    </source>
</reference>
<dbReference type="RefSeq" id="WP_377061591.1">
    <property type="nucleotide sequence ID" value="NZ_JBHSJJ010000002.1"/>
</dbReference>
<evidence type="ECO:0000313" key="5">
    <source>
        <dbReference type="EMBL" id="MFC4870753.1"/>
    </source>
</evidence>
<evidence type="ECO:0000256" key="2">
    <source>
        <dbReference type="ARBA" id="ARBA00023125"/>
    </source>
</evidence>